<dbReference type="AlphaFoldDB" id="A0A4Y4B6X7"/>
<dbReference type="RefSeq" id="WP_141386426.1">
    <property type="nucleotide sequence ID" value="NZ_BJNQ01000007.1"/>
</dbReference>
<name>A0A4Y4B6X7_MICMQ</name>
<evidence type="ECO:0008006" key="5">
    <source>
        <dbReference type="Google" id="ProtNLM"/>
    </source>
</evidence>
<evidence type="ECO:0000256" key="2">
    <source>
        <dbReference type="SAM" id="Phobius"/>
    </source>
</evidence>
<proteinExistence type="predicted"/>
<feature type="transmembrane region" description="Helical" evidence="2">
    <location>
        <begin position="312"/>
        <end position="334"/>
    </location>
</feature>
<comment type="caution">
    <text evidence="3">The sequence shown here is derived from an EMBL/GenBank/DDBJ whole genome shotgun (WGS) entry which is preliminary data.</text>
</comment>
<feature type="region of interest" description="Disordered" evidence="1">
    <location>
        <begin position="427"/>
        <end position="460"/>
    </location>
</feature>
<feature type="transmembrane region" description="Helical" evidence="2">
    <location>
        <begin position="268"/>
        <end position="292"/>
    </location>
</feature>
<keyword evidence="2" id="KW-0812">Transmembrane</keyword>
<feature type="transmembrane region" description="Helical" evidence="2">
    <location>
        <begin position="32"/>
        <end position="55"/>
    </location>
</feature>
<reference evidence="3 4" key="1">
    <citation type="submission" date="2019-06" db="EMBL/GenBank/DDBJ databases">
        <title>Whole genome shotgun sequence of Microbacterium liquefaciens NBRC 15037.</title>
        <authorList>
            <person name="Hosoyama A."/>
            <person name="Uohara A."/>
            <person name="Ohji S."/>
            <person name="Ichikawa N."/>
        </authorList>
    </citation>
    <scope>NUCLEOTIDE SEQUENCE [LARGE SCALE GENOMIC DNA]</scope>
    <source>
        <strain evidence="3 4">NBRC 15037</strain>
    </source>
</reference>
<keyword evidence="2" id="KW-0472">Membrane</keyword>
<evidence type="ECO:0000256" key="1">
    <source>
        <dbReference type="SAM" id="MobiDB-lite"/>
    </source>
</evidence>
<sequence length="460" mass="48738">MSELEDLRARVVLLEHENETLKRPRRRPVGRSIVAGIVLALAVLMAPIAAMGTWARLQLVDADRFVATFAPLAEDPDLQDFVADQVSAAIQEQVDFSEIVAEVFDGIRELDLPPRASSALSLLEAPAASGLISLVDGVIHDVVASDQLADIWAQSLRFTHERAVAILQNSPDTAVQLADDGVLSIDLGQVVDRVKVVLTERGVGFAQLIPEIDRSVPIAQADALVLVRTVYQIAVAAGFWLPWVLLGLVVAGILIARDRARALLWTSVGFAVAFLLLSAGMGIGRTFFIGAVSPSVMTAGAAQSLFDEVTSLLSSTIVALALIGVLVAVWAWLAGSSRSAVAIRGLLDSGFTAIRSTWERRGLSTGRLGVAVDRFHGPILIAAFAVAVLILITSRPVAFGTVIGVTVGLVVFAVVIELLRRPRAAYASTTEELPTEEPGESATVDHDTAEPDSHATAPAP</sequence>
<dbReference type="EMBL" id="BJNQ01000007">
    <property type="protein sequence ID" value="GEC75289.1"/>
    <property type="molecule type" value="Genomic_DNA"/>
</dbReference>
<evidence type="ECO:0000313" key="3">
    <source>
        <dbReference type="EMBL" id="GEC75289.1"/>
    </source>
</evidence>
<gene>
    <name evidence="3" type="ORF">MLI01_14340</name>
</gene>
<feature type="transmembrane region" description="Helical" evidence="2">
    <location>
        <begin position="398"/>
        <end position="419"/>
    </location>
</feature>
<feature type="transmembrane region" description="Helical" evidence="2">
    <location>
        <begin position="375"/>
        <end position="392"/>
    </location>
</feature>
<dbReference type="Proteomes" id="UP000317410">
    <property type="component" value="Unassembled WGS sequence"/>
</dbReference>
<accession>A0A4Y4B6X7</accession>
<feature type="compositionally biased region" description="Basic and acidic residues" evidence="1">
    <location>
        <begin position="443"/>
        <end position="453"/>
    </location>
</feature>
<organism evidence="3 4">
    <name type="scientific">Microbacterium maritypicum</name>
    <name type="common">Microbacterium liquefaciens</name>
    <dbReference type="NCBI Taxonomy" id="33918"/>
    <lineage>
        <taxon>Bacteria</taxon>
        <taxon>Bacillati</taxon>
        <taxon>Actinomycetota</taxon>
        <taxon>Actinomycetes</taxon>
        <taxon>Micrococcales</taxon>
        <taxon>Microbacteriaceae</taxon>
        <taxon>Microbacterium</taxon>
    </lineage>
</organism>
<feature type="transmembrane region" description="Helical" evidence="2">
    <location>
        <begin position="230"/>
        <end position="256"/>
    </location>
</feature>
<evidence type="ECO:0000313" key="4">
    <source>
        <dbReference type="Proteomes" id="UP000317410"/>
    </source>
</evidence>
<keyword evidence="2" id="KW-1133">Transmembrane helix</keyword>
<protein>
    <recommendedName>
        <fullName evidence="5">Integral membrane protein</fullName>
    </recommendedName>
</protein>